<evidence type="ECO:0000256" key="7">
    <source>
        <dbReference type="ARBA" id="ARBA00017366"/>
    </source>
</evidence>
<evidence type="ECO:0000313" key="14">
    <source>
        <dbReference type="WBParaSite" id="TREG1_16910.1"/>
    </source>
</evidence>
<dbReference type="PANTHER" id="PTHR32315:SF3">
    <property type="entry name" value="ADENINE PHOSPHORIBOSYLTRANSFERASE"/>
    <property type="match status" value="1"/>
</dbReference>
<sequence length="185" mass="20382">MCDRESRLKAIESAIGIFPDFPIKGIQFRDIFGVFRNPVLTQYLLDETYNIATCNVQCGKKIDVVVGLEARGFLLGPTLALRLDCAFVPARKAGKLPGPCYSHTYELEYGTDTLEIQRDSVKPGDNVLLFDDLIATGGTLEACVKLVRLAGANVLSSLTFMELKDLPGRKRLEDLGVSVHSIFKI</sequence>
<proteinExistence type="inferred from homology"/>
<evidence type="ECO:0000313" key="16">
    <source>
        <dbReference type="WBParaSite" id="TREG1_16910.4"/>
    </source>
</evidence>
<name>A0AA85JCI5_TRIRE</name>
<dbReference type="GO" id="GO:0044209">
    <property type="term" value="P:AMP salvage"/>
    <property type="evidence" value="ECO:0007669"/>
    <property type="project" value="TreeGrafter"/>
</dbReference>
<feature type="domain" description="Phosphoribosyltransferase" evidence="12">
    <location>
        <begin position="54"/>
        <end position="162"/>
    </location>
</feature>
<dbReference type="GO" id="GO:0005737">
    <property type="term" value="C:cytoplasm"/>
    <property type="evidence" value="ECO:0007669"/>
    <property type="project" value="UniProtKB-SubCell"/>
</dbReference>
<dbReference type="GO" id="GO:0006168">
    <property type="term" value="P:adenine salvage"/>
    <property type="evidence" value="ECO:0007669"/>
    <property type="project" value="InterPro"/>
</dbReference>
<evidence type="ECO:0000259" key="12">
    <source>
        <dbReference type="Pfam" id="PF00156"/>
    </source>
</evidence>
<keyword evidence="10" id="KW-0808">Transferase</keyword>
<dbReference type="AlphaFoldDB" id="A0AA85JCI5"/>
<dbReference type="GO" id="GO:0016208">
    <property type="term" value="F:AMP binding"/>
    <property type="evidence" value="ECO:0007669"/>
    <property type="project" value="TreeGrafter"/>
</dbReference>
<keyword evidence="13" id="KW-1185">Reference proteome</keyword>
<evidence type="ECO:0000256" key="6">
    <source>
        <dbReference type="ARBA" id="ARBA00011893"/>
    </source>
</evidence>
<evidence type="ECO:0000256" key="2">
    <source>
        <dbReference type="ARBA" id="ARBA00003968"/>
    </source>
</evidence>
<dbReference type="WBParaSite" id="TREG1_16910.4">
    <property type="protein sequence ID" value="TREG1_16910.4"/>
    <property type="gene ID" value="TREG1_16910"/>
</dbReference>
<dbReference type="InterPro" id="IPR050054">
    <property type="entry name" value="UPRTase/APRTase"/>
</dbReference>
<dbReference type="GO" id="GO:0006166">
    <property type="term" value="P:purine ribonucleoside salvage"/>
    <property type="evidence" value="ECO:0007669"/>
    <property type="project" value="UniProtKB-KW"/>
</dbReference>
<dbReference type="WBParaSite" id="TREG1_16910.1">
    <property type="protein sequence ID" value="TREG1_16910.1"/>
    <property type="gene ID" value="TREG1_16910"/>
</dbReference>
<comment type="similarity">
    <text evidence="5">Belongs to the purine/pyrimidine phosphoribosyltransferase family.</text>
</comment>
<evidence type="ECO:0000313" key="13">
    <source>
        <dbReference type="Proteomes" id="UP000050795"/>
    </source>
</evidence>
<dbReference type="WBParaSite" id="TREG1_16910.3">
    <property type="protein sequence ID" value="TREG1_16910.3"/>
    <property type="gene ID" value="TREG1_16910"/>
</dbReference>
<evidence type="ECO:0000313" key="15">
    <source>
        <dbReference type="WBParaSite" id="TREG1_16910.2"/>
    </source>
</evidence>
<evidence type="ECO:0000256" key="1">
    <source>
        <dbReference type="ARBA" id="ARBA00000868"/>
    </source>
</evidence>
<organism evidence="13 16">
    <name type="scientific">Trichobilharzia regenti</name>
    <name type="common">Nasal bird schistosome</name>
    <dbReference type="NCBI Taxonomy" id="157069"/>
    <lineage>
        <taxon>Eukaryota</taxon>
        <taxon>Metazoa</taxon>
        <taxon>Spiralia</taxon>
        <taxon>Lophotrochozoa</taxon>
        <taxon>Platyhelminthes</taxon>
        <taxon>Trematoda</taxon>
        <taxon>Digenea</taxon>
        <taxon>Strigeidida</taxon>
        <taxon>Schistosomatoidea</taxon>
        <taxon>Schistosomatidae</taxon>
        <taxon>Trichobilharzia</taxon>
    </lineage>
</organism>
<evidence type="ECO:0000256" key="8">
    <source>
        <dbReference type="ARBA" id="ARBA00022490"/>
    </source>
</evidence>
<dbReference type="EC" id="2.4.2.7" evidence="6"/>
<dbReference type="SUPFAM" id="SSF53271">
    <property type="entry name" value="PRTase-like"/>
    <property type="match status" value="1"/>
</dbReference>
<comment type="subcellular location">
    <subcellularLocation>
        <location evidence="3">Cytoplasm</location>
    </subcellularLocation>
</comment>
<accession>A0AA85JCI5</accession>
<dbReference type="Gene3D" id="3.40.50.2020">
    <property type="match status" value="1"/>
</dbReference>
<evidence type="ECO:0000256" key="11">
    <source>
        <dbReference type="ARBA" id="ARBA00022726"/>
    </source>
</evidence>
<reference evidence="13" key="1">
    <citation type="submission" date="2022-06" db="EMBL/GenBank/DDBJ databases">
        <authorList>
            <person name="Berger JAMES D."/>
            <person name="Berger JAMES D."/>
        </authorList>
    </citation>
    <scope>NUCLEOTIDE SEQUENCE [LARGE SCALE GENOMIC DNA]</scope>
</reference>
<protein>
    <recommendedName>
        <fullName evidence="7">Adenine phosphoribosyltransferase</fullName>
        <ecNumber evidence="6">2.4.2.7</ecNumber>
    </recommendedName>
</protein>
<dbReference type="InterPro" id="IPR005764">
    <property type="entry name" value="Ade_phspho_trans"/>
</dbReference>
<keyword evidence="8" id="KW-0963">Cytoplasm</keyword>
<dbReference type="WBParaSite" id="TREG1_16910.5">
    <property type="protein sequence ID" value="TREG1_16910.5"/>
    <property type="gene ID" value="TREG1_16910"/>
</dbReference>
<evidence type="ECO:0000256" key="9">
    <source>
        <dbReference type="ARBA" id="ARBA00022676"/>
    </source>
</evidence>
<keyword evidence="11" id="KW-0660">Purine salvage</keyword>
<dbReference type="WBParaSite" id="TREG1_16910.2">
    <property type="protein sequence ID" value="TREG1_16910.2"/>
    <property type="gene ID" value="TREG1_16910"/>
</dbReference>
<dbReference type="GO" id="GO:0003999">
    <property type="term" value="F:adenine phosphoribosyltransferase activity"/>
    <property type="evidence" value="ECO:0007669"/>
    <property type="project" value="UniProtKB-EC"/>
</dbReference>
<dbReference type="InterPro" id="IPR029057">
    <property type="entry name" value="PRTase-like"/>
</dbReference>
<dbReference type="GO" id="GO:0002055">
    <property type="term" value="F:adenine binding"/>
    <property type="evidence" value="ECO:0007669"/>
    <property type="project" value="TreeGrafter"/>
</dbReference>
<comment type="function">
    <text evidence="2">Catalyzes a salvage reaction resulting in the formation of AMP, that is energically less costly than de novo synthesis.</text>
</comment>
<evidence type="ECO:0000256" key="4">
    <source>
        <dbReference type="ARBA" id="ARBA00004659"/>
    </source>
</evidence>
<comment type="catalytic activity">
    <reaction evidence="1">
        <text>AMP + diphosphate = 5-phospho-alpha-D-ribose 1-diphosphate + adenine</text>
        <dbReference type="Rhea" id="RHEA:16609"/>
        <dbReference type="ChEBI" id="CHEBI:16708"/>
        <dbReference type="ChEBI" id="CHEBI:33019"/>
        <dbReference type="ChEBI" id="CHEBI:58017"/>
        <dbReference type="ChEBI" id="CHEBI:456215"/>
        <dbReference type="EC" id="2.4.2.7"/>
    </reaction>
</comment>
<evidence type="ECO:0000256" key="3">
    <source>
        <dbReference type="ARBA" id="ARBA00004496"/>
    </source>
</evidence>
<dbReference type="InterPro" id="IPR000836">
    <property type="entry name" value="PRTase_dom"/>
</dbReference>
<reference evidence="14 15" key="2">
    <citation type="submission" date="2023-11" db="UniProtKB">
        <authorList>
            <consortium name="WormBaseParasite"/>
        </authorList>
    </citation>
    <scope>IDENTIFICATION</scope>
</reference>
<dbReference type="CDD" id="cd06223">
    <property type="entry name" value="PRTases_typeI"/>
    <property type="match status" value="1"/>
</dbReference>
<evidence type="ECO:0000256" key="10">
    <source>
        <dbReference type="ARBA" id="ARBA00022679"/>
    </source>
</evidence>
<dbReference type="Pfam" id="PF00156">
    <property type="entry name" value="Pribosyltran"/>
    <property type="match status" value="1"/>
</dbReference>
<dbReference type="HAMAP" id="MF_00004">
    <property type="entry name" value="Aden_phosphoribosyltr"/>
    <property type="match status" value="1"/>
</dbReference>
<dbReference type="PANTHER" id="PTHR32315">
    <property type="entry name" value="ADENINE PHOSPHORIBOSYLTRANSFERASE"/>
    <property type="match status" value="1"/>
</dbReference>
<dbReference type="NCBIfam" id="NF002636">
    <property type="entry name" value="PRK02304.1-5"/>
    <property type="match status" value="1"/>
</dbReference>
<comment type="pathway">
    <text evidence="4">Purine metabolism; AMP biosynthesis via salvage pathway; AMP from adenine: step 1/1.</text>
</comment>
<dbReference type="FunFam" id="3.40.50.2020:FF:000021">
    <property type="entry name" value="Adenine phosphoribosyltransferase"/>
    <property type="match status" value="1"/>
</dbReference>
<dbReference type="NCBIfam" id="NF002634">
    <property type="entry name" value="PRK02304.1-3"/>
    <property type="match status" value="1"/>
</dbReference>
<evidence type="ECO:0000256" key="5">
    <source>
        <dbReference type="ARBA" id="ARBA00008391"/>
    </source>
</evidence>
<keyword evidence="9" id="KW-0328">Glycosyltransferase</keyword>
<dbReference type="Proteomes" id="UP000050795">
    <property type="component" value="Unassembled WGS sequence"/>
</dbReference>